<evidence type="ECO:0000256" key="9">
    <source>
        <dbReference type="RuleBase" id="RU368035"/>
    </source>
</evidence>
<evidence type="ECO:0000256" key="8">
    <source>
        <dbReference type="ARBA" id="ARBA00023136"/>
    </source>
</evidence>
<evidence type="ECO:0000313" key="10">
    <source>
        <dbReference type="EnsemblMetazoa" id="XP_030836451"/>
    </source>
</evidence>
<dbReference type="AlphaFoldDB" id="A0A7M7NGZ4"/>
<dbReference type="Proteomes" id="UP000007110">
    <property type="component" value="Unassembled WGS sequence"/>
</dbReference>
<dbReference type="EnsemblMetazoa" id="XM_030980592">
    <property type="protein sequence ID" value="XP_030836452"/>
    <property type="gene ID" value="LOC115922207"/>
</dbReference>
<dbReference type="PANTHER" id="PTHR12929">
    <property type="entry name" value="SOLUTE CARRIER FAMILY 52"/>
    <property type="match status" value="1"/>
</dbReference>
<keyword evidence="8 9" id="KW-0472">Membrane</keyword>
<feature type="transmembrane region" description="Helical" evidence="9">
    <location>
        <begin position="424"/>
        <end position="446"/>
    </location>
</feature>
<evidence type="ECO:0000256" key="3">
    <source>
        <dbReference type="ARBA" id="ARBA00006366"/>
    </source>
</evidence>
<dbReference type="RefSeq" id="XP_030836452.1">
    <property type="nucleotide sequence ID" value="XM_030980592.1"/>
</dbReference>
<name>A0A7M7NGZ4_STRPU</name>
<dbReference type="GO" id="GO:0032217">
    <property type="term" value="F:riboflavin transmembrane transporter activity"/>
    <property type="evidence" value="ECO:0000318"/>
    <property type="project" value="GO_Central"/>
</dbReference>
<reference evidence="11" key="1">
    <citation type="submission" date="2015-02" db="EMBL/GenBank/DDBJ databases">
        <title>Genome sequencing for Strongylocentrotus purpuratus.</title>
        <authorList>
            <person name="Murali S."/>
            <person name="Liu Y."/>
            <person name="Vee V."/>
            <person name="English A."/>
            <person name="Wang M."/>
            <person name="Skinner E."/>
            <person name="Han Y."/>
            <person name="Muzny D.M."/>
            <person name="Worley K.C."/>
            <person name="Gibbs R.A."/>
        </authorList>
    </citation>
    <scope>NUCLEOTIDE SEQUENCE</scope>
</reference>
<evidence type="ECO:0000256" key="7">
    <source>
        <dbReference type="ARBA" id="ARBA00022989"/>
    </source>
</evidence>
<feature type="transmembrane region" description="Helical" evidence="9">
    <location>
        <begin position="148"/>
        <end position="168"/>
    </location>
</feature>
<organism evidence="10 11">
    <name type="scientific">Strongylocentrotus purpuratus</name>
    <name type="common">Purple sea urchin</name>
    <dbReference type="NCBI Taxonomy" id="7668"/>
    <lineage>
        <taxon>Eukaryota</taxon>
        <taxon>Metazoa</taxon>
        <taxon>Echinodermata</taxon>
        <taxon>Eleutherozoa</taxon>
        <taxon>Echinozoa</taxon>
        <taxon>Echinoidea</taxon>
        <taxon>Euechinoidea</taxon>
        <taxon>Echinacea</taxon>
        <taxon>Camarodonta</taxon>
        <taxon>Echinidea</taxon>
        <taxon>Strongylocentrotidae</taxon>
        <taxon>Strongylocentrotus</taxon>
    </lineage>
</organism>
<comment type="catalytic activity">
    <reaction evidence="1 9">
        <text>riboflavin(in) = riboflavin(out)</text>
        <dbReference type="Rhea" id="RHEA:35015"/>
        <dbReference type="ChEBI" id="CHEBI:57986"/>
    </reaction>
</comment>
<dbReference type="GO" id="GO:0032218">
    <property type="term" value="P:riboflavin transport"/>
    <property type="evidence" value="ECO:0000318"/>
    <property type="project" value="GO_Central"/>
</dbReference>
<comment type="function">
    <text evidence="9">Plasma membrane transporter mediating the uptake by cells of the water soluble vitamin B2/riboflavin that plays a key role in biochemical oxidation-reduction reactions of the carbohydrate, lipid, and amino acid metabolism.</text>
</comment>
<accession>A0A7M7NGZ4</accession>
<evidence type="ECO:0000256" key="2">
    <source>
        <dbReference type="ARBA" id="ARBA00004651"/>
    </source>
</evidence>
<feature type="transmembrane region" description="Helical" evidence="9">
    <location>
        <begin position="52"/>
        <end position="73"/>
    </location>
</feature>
<dbReference type="EnsemblMetazoa" id="XM_030980591">
    <property type="protein sequence ID" value="XP_030836451"/>
    <property type="gene ID" value="LOC115922207"/>
</dbReference>
<protein>
    <recommendedName>
        <fullName evidence="9">Riboflavin transporter</fullName>
    </recommendedName>
</protein>
<proteinExistence type="inferred from homology"/>
<evidence type="ECO:0000256" key="5">
    <source>
        <dbReference type="ARBA" id="ARBA00022475"/>
    </source>
</evidence>
<feature type="transmembrane region" description="Helical" evidence="9">
    <location>
        <begin position="218"/>
        <end position="236"/>
    </location>
</feature>
<feature type="transmembrane region" description="Helical" evidence="9">
    <location>
        <begin position="396"/>
        <end position="417"/>
    </location>
</feature>
<evidence type="ECO:0000313" key="11">
    <source>
        <dbReference type="Proteomes" id="UP000007110"/>
    </source>
</evidence>
<feature type="transmembrane region" description="Helical" evidence="9">
    <location>
        <begin position="496"/>
        <end position="516"/>
    </location>
</feature>
<feature type="transmembrane region" description="Helical" evidence="9">
    <location>
        <begin position="461"/>
        <end position="484"/>
    </location>
</feature>
<dbReference type="Pfam" id="PF06237">
    <property type="entry name" value="SLC52_ribofla_tr"/>
    <property type="match status" value="1"/>
</dbReference>
<comment type="similarity">
    <text evidence="3 9">Belongs to the riboflavin transporter family.</text>
</comment>
<evidence type="ECO:0000256" key="4">
    <source>
        <dbReference type="ARBA" id="ARBA00022448"/>
    </source>
</evidence>
<evidence type="ECO:0000256" key="1">
    <source>
        <dbReference type="ARBA" id="ARBA00000215"/>
    </source>
</evidence>
<keyword evidence="7 9" id="KW-1133">Transmembrane helix</keyword>
<dbReference type="PANTHER" id="PTHR12929:SF10">
    <property type="entry name" value="RIBOFLAVIN TRANSPORTER"/>
    <property type="match status" value="1"/>
</dbReference>
<feature type="transmembrane region" description="Helical" evidence="9">
    <location>
        <begin position="85"/>
        <end position="103"/>
    </location>
</feature>
<keyword evidence="4 9" id="KW-0813">Transport</keyword>
<dbReference type="InParanoid" id="A0A7M7NGZ4"/>
<keyword evidence="11" id="KW-1185">Reference proteome</keyword>
<keyword evidence="6 9" id="KW-0812">Transmembrane</keyword>
<dbReference type="KEGG" id="spu:115922207"/>
<feature type="transmembrane region" description="Helical" evidence="9">
    <location>
        <begin position="12"/>
        <end position="32"/>
    </location>
</feature>
<dbReference type="InterPro" id="IPR009357">
    <property type="entry name" value="Riboflavin_transptr"/>
</dbReference>
<dbReference type="RefSeq" id="XP_030836451.1">
    <property type="nucleotide sequence ID" value="XM_030980591.1"/>
</dbReference>
<feature type="transmembrane region" description="Helical" evidence="9">
    <location>
        <begin position="364"/>
        <end position="384"/>
    </location>
</feature>
<dbReference type="OrthoDB" id="9995836at2759"/>
<feature type="transmembrane region" description="Helical" evidence="9">
    <location>
        <begin position="115"/>
        <end position="136"/>
    </location>
</feature>
<keyword evidence="5 9" id="KW-1003">Cell membrane</keyword>
<reference evidence="10" key="2">
    <citation type="submission" date="2021-01" db="UniProtKB">
        <authorList>
            <consortium name="EnsemblMetazoa"/>
        </authorList>
    </citation>
    <scope>IDENTIFICATION</scope>
</reference>
<dbReference type="GeneID" id="115922207"/>
<sequence>MFCSKSVLCDALTALLVVTFGTSTWVSLGGLWVELPLLTNLGIPEGYRIGSYLIIATQAAAIGPLIFVTCQCLAPKNYHLEIPTIYATLAVGATASFLLIFFWDSFSFWSGDEHSIAFLILAFFMALVDSTSNLTFMPFISSLKSKYLNWYFIGEGLSSVIPSFVVLIQGTGGEDECVANHTFINITKDPNTNVTICQNCTVWAIERNGDALFPPQSYFIFIFVVLTLSTTSFCLLRSIPFFRGQYDEAEQYENSDETPGNVYESWCSCCNCCTRRRDNDEITPLLSSYNTFEENKTQDKRKATVHSNCEDNLKFNEETCMGTEKDQNDNSKMANIVASDISIEKEDVKGNSRPSKSSFSAGHAFLFTTLTLISALTYGVLPSIQGYSSAAYGSHIYLLATTFAEISVPIGFFLVMIRPTTSYPVVLLTSLCGVTAGGYCIVTASLSPTPPLQEQTFGQTLIVLAWIGQGLFFSYCRATIGLILRSDSGSRMSMMCFGGCTTIGTMVGAAVMFPLVNVLDIFKSFDPSQACANQVTCVELNITDPSY</sequence>
<dbReference type="GO" id="GO:0005886">
    <property type="term" value="C:plasma membrane"/>
    <property type="evidence" value="ECO:0000318"/>
    <property type="project" value="GO_Central"/>
</dbReference>
<dbReference type="OMA" id="FYHLANT"/>
<evidence type="ECO:0000256" key="6">
    <source>
        <dbReference type="ARBA" id="ARBA00022692"/>
    </source>
</evidence>
<comment type="subcellular location">
    <subcellularLocation>
        <location evidence="2 9">Cell membrane</location>
        <topology evidence="2 9">Multi-pass membrane protein</topology>
    </subcellularLocation>
</comment>